<dbReference type="Proteomes" id="UP000053236">
    <property type="component" value="Unassembled WGS sequence"/>
</dbReference>
<sequence>MRDRTVVKQPRKTRRRTSSTDDTVQRTVVEATSGTPTATTKTPVSGAQTERNMVDERTEVARGYER</sequence>
<dbReference type="EMBL" id="KI685977">
    <property type="protein sequence ID" value="ETK88271.1"/>
    <property type="molecule type" value="Genomic_DNA"/>
</dbReference>
<organism evidence="2">
    <name type="scientific">Phytophthora nicotianae</name>
    <name type="common">Potato buckeye rot agent</name>
    <name type="synonym">Phytophthora parasitica</name>
    <dbReference type="NCBI Taxonomy" id="4792"/>
    <lineage>
        <taxon>Eukaryota</taxon>
        <taxon>Sar</taxon>
        <taxon>Stramenopiles</taxon>
        <taxon>Oomycota</taxon>
        <taxon>Peronosporomycetes</taxon>
        <taxon>Peronosporales</taxon>
        <taxon>Peronosporaceae</taxon>
        <taxon>Phytophthora</taxon>
    </lineage>
</organism>
<reference evidence="2" key="1">
    <citation type="submission" date="2013-11" db="EMBL/GenBank/DDBJ databases">
        <title>The Genome Sequence of Phytophthora parasitica CJ02B3.</title>
        <authorList>
            <consortium name="The Broad Institute Genomics Platform"/>
            <person name="Russ C."/>
            <person name="Tyler B."/>
            <person name="Panabieres F."/>
            <person name="Shan W."/>
            <person name="Tripathy S."/>
            <person name="Grunwald N."/>
            <person name="Machado M."/>
            <person name="Johnson C.S."/>
            <person name="Arredondo F."/>
            <person name="Hong C."/>
            <person name="Coffey M."/>
            <person name="Young S.K."/>
            <person name="Zeng Q."/>
            <person name="Gargeya S."/>
            <person name="Fitzgerald M."/>
            <person name="Abouelleil A."/>
            <person name="Alvarado L."/>
            <person name="Chapman S.B."/>
            <person name="Gainer-Dewar J."/>
            <person name="Goldberg J."/>
            <person name="Griggs A."/>
            <person name="Gujja S."/>
            <person name="Hansen M."/>
            <person name="Howarth C."/>
            <person name="Imamovic A."/>
            <person name="Ireland A."/>
            <person name="Larimer J."/>
            <person name="McCowan C."/>
            <person name="Murphy C."/>
            <person name="Pearson M."/>
            <person name="Poon T.W."/>
            <person name="Priest M."/>
            <person name="Roberts A."/>
            <person name="Saif S."/>
            <person name="Shea T."/>
            <person name="Sykes S."/>
            <person name="Wortman J."/>
            <person name="Nusbaum C."/>
            <person name="Birren B."/>
        </authorList>
    </citation>
    <scope>NUCLEOTIDE SEQUENCE [LARGE SCALE GENOMIC DNA]</scope>
    <source>
        <strain evidence="2">CJ02B3</strain>
    </source>
</reference>
<accession>W2H168</accession>
<protein>
    <submittedName>
        <fullName evidence="2">Uncharacterized protein</fullName>
    </submittedName>
</protein>
<feature type="compositionally biased region" description="Low complexity" evidence="1">
    <location>
        <begin position="20"/>
        <end position="46"/>
    </location>
</feature>
<feature type="compositionally biased region" description="Basic and acidic residues" evidence="1">
    <location>
        <begin position="52"/>
        <end position="66"/>
    </location>
</feature>
<evidence type="ECO:0000256" key="1">
    <source>
        <dbReference type="SAM" id="MobiDB-lite"/>
    </source>
</evidence>
<gene>
    <name evidence="2" type="ORF">L915_07461</name>
</gene>
<dbReference type="AlphaFoldDB" id="W2H168"/>
<evidence type="ECO:0000313" key="2">
    <source>
        <dbReference type="EMBL" id="ETK88271.1"/>
    </source>
</evidence>
<feature type="region of interest" description="Disordered" evidence="1">
    <location>
        <begin position="1"/>
        <end position="66"/>
    </location>
</feature>
<proteinExistence type="predicted"/>
<name>W2H168_PHYNI</name>